<reference evidence="5" key="1">
    <citation type="journal article" date="2022" name="Cell">
        <title>Design, construction, and in vivo augmentation of a complex gut microbiome.</title>
        <authorList>
            <person name="Cheng A.G."/>
            <person name="Ho P.Y."/>
            <person name="Aranda-Diaz A."/>
            <person name="Jain S."/>
            <person name="Yu F.B."/>
            <person name="Meng X."/>
            <person name="Wang M."/>
            <person name="Iakiviak M."/>
            <person name="Nagashima K."/>
            <person name="Zhao A."/>
            <person name="Murugkar P."/>
            <person name="Patil A."/>
            <person name="Atabakhsh K."/>
            <person name="Weakley A."/>
            <person name="Yan J."/>
            <person name="Brumbaugh A.R."/>
            <person name="Higginbottom S."/>
            <person name="Dimas A."/>
            <person name="Shiver A.L."/>
            <person name="Deutschbauer A."/>
            <person name="Neff N."/>
            <person name="Sonnenburg J.L."/>
            <person name="Huang K.C."/>
            <person name="Fischbach M.A."/>
        </authorList>
    </citation>
    <scope>NUCLEOTIDE SEQUENCE</scope>
    <source>
        <strain evidence="5">DSM 19829</strain>
    </source>
</reference>
<dbReference type="PROSITE" id="PS01124">
    <property type="entry name" value="HTH_ARAC_FAMILY_2"/>
    <property type="match status" value="1"/>
</dbReference>
<evidence type="ECO:0000259" key="4">
    <source>
        <dbReference type="PROSITE" id="PS01124"/>
    </source>
</evidence>
<evidence type="ECO:0000256" key="2">
    <source>
        <dbReference type="ARBA" id="ARBA00023125"/>
    </source>
</evidence>
<keyword evidence="2" id="KW-0238">DNA-binding</keyword>
<evidence type="ECO:0000256" key="3">
    <source>
        <dbReference type="ARBA" id="ARBA00023163"/>
    </source>
</evidence>
<dbReference type="InterPro" id="IPR018060">
    <property type="entry name" value="HTH_AraC"/>
</dbReference>
<name>A0ABY5VMN7_9FIRM</name>
<evidence type="ECO:0000313" key="6">
    <source>
        <dbReference type="Proteomes" id="UP001060164"/>
    </source>
</evidence>
<keyword evidence="1" id="KW-0805">Transcription regulation</keyword>
<dbReference type="InterPro" id="IPR009057">
    <property type="entry name" value="Homeodomain-like_sf"/>
</dbReference>
<proteinExistence type="predicted"/>
<dbReference type="Gene3D" id="1.10.10.60">
    <property type="entry name" value="Homeodomain-like"/>
    <property type="match status" value="2"/>
</dbReference>
<organism evidence="5 6">
    <name type="scientific">Ruminococcus gauvreauii</name>
    <dbReference type="NCBI Taxonomy" id="438033"/>
    <lineage>
        <taxon>Bacteria</taxon>
        <taxon>Bacillati</taxon>
        <taxon>Bacillota</taxon>
        <taxon>Clostridia</taxon>
        <taxon>Eubacteriales</taxon>
        <taxon>Oscillospiraceae</taxon>
        <taxon>Ruminococcus</taxon>
    </lineage>
</organism>
<dbReference type="InterPro" id="IPR020449">
    <property type="entry name" value="Tscrpt_reg_AraC-type_HTH"/>
</dbReference>
<dbReference type="PANTHER" id="PTHR43280">
    <property type="entry name" value="ARAC-FAMILY TRANSCRIPTIONAL REGULATOR"/>
    <property type="match status" value="1"/>
</dbReference>
<sequence length="285" mass="33324">MSILTNPREPGVLPKSSRFFFAPPTLDGQECDMFYYMTWCGHFFCTHEYLYQRKSYPYCLLIYVESGLFHIRFRNCEFNAQAGDVVLLDCREEHCYSAHDELEFYYIHFDGLNSHELCQYLLNKYGPLIRSQNNILIRSLMIDTISYYKNNGYENPMDTSMRVYKFIQLLMVPKENSSEESNPIQKTLQYIHTHISDQLTLKELSGIAHLSTYYYSRLFKKETGLSPVNYILNLRISQAKILLVTTDKSIKEIAYALGYAHGASFTSAFTEKTGCSPRQYRKLMN</sequence>
<dbReference type="InterPro" id="IPR018062">
    <property type="entry name" value="HTH_AraC-typ_CS"/>
</dbReference>
<dbReference type="Pfam" id="PF12833">
    <property type="entry name" value="HTH_18"/>
    <property type="match status" value="1"/>
</dbReference>
<dbReference type="SUPFAM" id="SSF51215">
    <property type="entry name" value="Regulatory protein AraC"/>
    <property type="match status" value="1"/>
</dbReference>
<dbReference type="PANTHER" id="PTHR43280:SF28">
    <property type="entry name" value="HTH-TYPE TRANSCRIPTIONAL ACTIVATOR RHAS"/>
    <property type="match status" value="1"/>
</dbReference>
<dbReference type="PRINTS" id="PR00032">
    <property type="entry name" value="HTHARAC"/>
</dbReference>
<protein>
    <submittedName>
        <fullName evidence="5">AraC family transcriptional regulator</fullName>
    </submittedName>
</protein>
<keyword evidence="6" id="KW-1185">Reference proteome</keyword>
<dbReference type="EMBL" id="CP102290">
    <property type="protein sequence ID" value="UWP61223.1"/>
    <property type="molecule type" value="Genomic_DNA"/>
</dbReference>
<dbReference type="RefSeq" id="WP_028527701.1">
    <property type="nucleotide sequence ID" value="NZ_CABLBR010000004.1"/>
</dbReference>
<feature type="domain" description="HTH araC/xylS-type" evidence="4">
    <location>
        <begin position="185"/>
        <end position="283"/>
    </location>
</feature>
<keyword evidence="3" id="KW-0804">Transcription</keyword>
<dbReference type="SUPFAM" id="SSF46689">
    <property type="entry name" value="Homeodomain-like"/>
    <property type="match status" value="2"/>
</dbReference>
<dbReference type="InterPro" id="IPR003313">
    <property type="entry name" value="AraC-bd"/>
</dbReference>
<dbReference type="Proteomes" id="UP001060164">
    <property type="component" value="Chromosome"/>
</dbReference>
<evidence type="ECO:0000256" key="1">
    <source>
        <dbReference type="ARBA" id="ARBA00023015"/>
    </source>
</evidence>
<dbReference type="SMART" id="SM00342">
    <property type="entry name" value="HTH_ARAC"/>
    <property type="match status" value="1"/>
</dbReference>
<evidence type="ECO:0000313" key="5">
    <source>
        <dbReference type="EMBL" id="UWP61223.1"/>
    </source>
</evidence>
<dbReference type="InterPro" id="IPR037923">
    <property type="entry name" value="HTH-like"/>
</dbReference>
<dbReference type="Pfam" id="PF02311">
    <property type="entry name" value="AraC_binding"/>
    <property type="match status" value="1"/>
</dbReference>
<gene>
    <name evidence="5" type="ORF">NQ502_09440</name>
</gene>
<accession>A0ABY5VMN7</accession>
<dbReference type="PROSITE" id="PS00041">
    <property type="entry name" value="HTH_ARAC_FAMILY_1"/>
    <property type="match status" value="1"/>
</dbReference>